<reference evidence="1" key="1">
    <citation type="submission" date="2022-12" db="EMBL/GenBank/DDBJ databases">
        <title>Draft genome assemblies for two species of Escallonia (Escalloniales).</title>
        <authorList>
            <person name="Chanderbali A."/>
            <person name="Dervinis C."/>
            <person name="Anghel I."/>
            <person name="Soltis D."/>
            <person name="Soltis P."/>
            <person name="Zapata F."/>
        </authorList>
    </citation>
    <scope>NUCLEOTIDE SEQUENCE</scope>
    <source>
        <strain evidence="1">UCBG64.0493</strain>
        <tissue evidence="1">Leaf</tissue>
    </source>
</reference>
<keyword evidence="2" id="KW-1185">Reference proteome</keyword>
<sequence length="103" mass="10372">MAEDGGGRRIWTTSDALPAVRDGNNAGAVLGYSEEHGHGKVEVGARRVAPPAIVVGQVIVGRAEVGGSDENGGAAAEAPLRGVDTLELKTSTAAEAIVEKGRA</sequence>
<gene>
    <name evidence="1" type="ORF">RJ639_017856</name>
</gene>
<dbReference type="Proteomes" id="UP001188597">
    <property type="component" value="Unassembled WGS sequence"/>
</dbReference>
<protein>
    <submittedName>
        <fullName evidence="1">Uncharacterized protein</fullName>
    </submittedName>
</protein>
<organism evidence="1 2">
    <name type="scientific">Escallonia herrerae</name>
    <dbReference type="NCBI Taxonomy" id="1293975"/>
    <lineage>
        <taxon>Eukaryota</taxon>
        <taxon>Viridiplantae</taxon>
        <taxon>Streptophyta</taxon>
        <taxon>Embryophyta</taxon>
        <taxon>Tracheophyta</taxon>
        <taxon>Spermatophyta</taxon>
        <taxon>Magnoliopsida</taxon>
        <taxon>eudicotyledons</taxon>
        <taxon>Gunneridae</taxon>
        <taxon>Pentapetalae</taxon>
        <taxon>asterids</taxon>
        <taxon>campanulids</taxon>
        <taxon>Escalloniales</taxon>
        <taxon>Escalloniaceae</taxon>
        <taxon>Escallonia</taxon>
    </lineage>
</organism>
<evidence type="ECO:0000313" key="1">
    <source>
        <dbReference type="EMBL" id="KAK3005132.1"/>
    </source>
</evidence>
<name>A0AA89AK07_9ASTE</name>
<dbReference type="EMBL" id="JAVXUP010002167">
    <property type="protein sequence ID" value="KAK3005132.1"/>
    <property type="molecule type" value="Genomic_DNA"/>
</dbReference>
<evidence type="ECO:0000313" key="2">
    <source>
        <dbReference type="Proteomes" id="UP001188597"/>
    </source>
</evidence>
<proteinExistence type="predicted"/>
<dbReference type="AlphaFoldDB" id="A0AA89AK07"/>
<accession>A0AA89AK07</accession>
<comment type="caution">
    <text evidence="1">The sequence shown here is derived from an EMBL/GenBank/DDBJ whole genome shotgun (WGS) entry which is preliminary data.</text>
</comment>